<comment type="caution">
    <text evidence="1">The sequence shown here is derived from an EMBL/GenBank/DDBJ whole genome shotgun (WGS) entry which is preliminary data.</text>
</comment>
<sequence length="191" mass="21672">MRIEMIGTAPLLMHNVRLADDQDPYVKAIKKLTAKKTKKTDDDKMEIDRLSFAGGMYHDDDLGPYLPAENIFRCLMEAGSLTRSGKKIERGVIFDGTRARLNYDGPRDLETLWGDDGASPFVDRRMVAVQRQRIPRVRPIFPDWSATIGVEIDPQVIDFDEFEDIVAKAGRLIGIGDYRRFYGKFEGKVTG</sequence>
<name>A0A263D8Z6_9PSEU</name>
<organism evidence="1 2">
    <name type="scientific">Amycolatopsis antarctica</name>
    <dbReference type="NCBI Taxonomy" id="1854586"/>
    <lineage>
        <taxon>Bacteria</taxon>
        <taxon>Bacillati</taxon>
        <taxon>Actinomycetota</taxon>
        <taxon>Actinomycetes</taxon>
        <taxon>Pseudonocardiales</taxon>
        <taxon>Pseudonocardiaceae</taxon>
        <taxon>Amycolatopsis</taxon>
    </lineage>
</organism>
<evidence type="ECO:0000313" key="1">
    <source>
        <dbReference type="EMBL" id="OZM74017.1"/>
    </source>
</evidence>
<protein>
    <recommendedName>
        <fullName evidence="3">CRISPR-associated protein</fullName>
    </recommendedName>
</protein>
<gene>
    <name evidence="1" type="ORF">CFN78_06940</name>
</gene>
<keyword evidence="2" id="KW-1185">Reference proteome</keyword>
<dbReference type="InParanoid" id="A0A263D8Z6"/>
<dbReference type="EMBL" id="NKYE01000003">
    <property type="protein sequence ID" value="OZM74017.1"/>
    <property type="molecule type" value="Genomic_DNA"/>
</dbReference>
<evidence type="ECO:0000313" key="2">
    <source>
        <dbReference type="Proteomes" id="UP000242444"/>
    </source>
</evidence>
<accession>A0A263D8Z6</accession>
<dbReference type="AlphaFoldDB" id="A0A263D8Z6"/>
<proteinExistence type="predicted"/>
<evidence type="ECO:0008006" key="3">
    <source>
        <dbReference type="Google" id="ProtNLM"/>
    </source>
</evidence>
<reference evidence="1 2" key="1">
    <citation type="submission" date="2017-07" db="EMBL/GenBank/DDBJ databases">
        <title>Amycolatopsis antarcticus sp. nov., isolated from the surface of an Antarcticus brown macroalga.</title>
        <authorList>
            <person name="Wang J."/>
            <person name="Leiva S."/>
            <person name="Huang J."/>
            <person name="Huang Y."/>
        </authorList>
    </citation>
    <scope>NUCLEOTIDE SEQUENCE [LARGE SCALE GENOMIC DNA]</scope>
    <source>
        <strain evidence="1 2">AU-G6</strain>
    </source>
</reference>
<dbReference type="Proteomes" id="UP000242444">
    <property type="component" value="Unassembled WGS sequence"/>
</dbReference>